<organism evidence="2 3">
    <name type="scientific">Cylindrobasidium torrendii FP15055 ss-10</name>
    <dbReference type="NCBI Taxonomy" id="1314674"/>
    <lineage>
        <taxon>Eukaryota</taxon>
        <taxon>Fungi</taxon>
        <taxon>Dikarya</taxon>
        <taxon>Basidiomycota</taxon>
        <taxon>Agaricomycotina</taxon>
        <taxon>Agaricomycetes</taxon>
        <taxon>Agaricomycetidae</taxon>
        <taxon>Agaricales</taxon>
        <taxon>Marasmiineae</taxon>
        <taxon>Physalacriaceae</taxon>
        <taxon>Cylindrobasidium</taxon>
    </lineage>
</organism>
<dbReference type="EMBL" id="KN880501">
    <property type="protein sequence ID" value="KIY68519.1"/>
    <property type="molecule type" value="Genomic_DNA"/>
</dbReference>
<reference evidence="2 3" key="1">
    <citation type="journal article" date="2015" name="Fungal Genet. Biol.">
        <title>Evolution of novel wood decay mechanisms in Agaricales revealed by the genome sequences of Fistulina hepatica and Cylindrobasidium torrendii.</title>
        <authorList>
            <person name="Floudas D."/>
            <person name="Held B.W."/>
            <person name="Riley R."/>
            <person name="Nagy L.G."/>
            <person name="Koehler G."/>
            <person name="Ransdell A.S."/>
            <person name="Younus H."/>
            <person name="Chow J."/>
            <person name="Chiniquy J."/>
            <person name="Lipzen A."/>
            <person name="Tritt A."/>
            <person name="Sun H."/>
            <person name="Haridas S."/>
            <person name="LaButti K."/>
            <person name="Ohm R.A."/>
            <person name="Kues U."/>
            <person name="Blanchette R.A."/>
            <person name="Grigoriev I.V."/>
            <person name="Minto R.E."/>
            <person name="Hibbett D.S."/>
        </authorList>
    </citation>
    <scope>NUCLEOTIDE SEQUENCE [LARGE SCALE GENOMIC DNA]</scope>
    <source>
        <strain evidence="2 3">FP15055 ss-10</strain>
    </source>
</reference>
<evidence type="ECO:0000256" key="1">
    <source>
        <dbReference type="SAM" id="SignalP"/>
    </source>
</evidence>
<keyword evidence="1" id="KW-0732">Signal</keyword>
<keyword evidence="3" id="KW-1185">Reference proteome</keyword>
<evidence type="ECO:0000313" key="2">
    <source>
        <dbReference type="EMBL" id="KIY68519.1"/>
    </source>
</evidence>
<accession>A0A0D7BEB4</accession>
<evidence type="ECO:0000313" key="3">
    <source>
        <dbReference type="Proteomes" id="UP000054007"/>
    </source>
</evidence>
<proteinExistence type="predicted"/>
<feature type="chain" id="PRO_5002317326" description="Secreted protein" evidence="1">
    <location>
        <begin position="18"/>
        <end position="274"/>
    </location>
</feature>
<dbReference type="AlphaFoldDB" id="A0A0D7BEB4"/>
<evidence type="ECO:0008006" key="4">
    <source>
        <dbReference type="Google" id="ProtNLM"/>
    </source>
</evidence>
<name>A0A0D7BEB4_9AGAR</name>
<gene>
    <name evidence="2" type="ORF">CYLTODRAFT_421551</name>
</gene>
<dbReference type="Proteomes" id="UP000054007">
    <property type="component" value="Unassembled WGS sequence"/>
</dbReference>
<feature type="signal peptide" evidence="1">
    <location>
        <begin position="1"/>
        <end position="17"/>
    </location>
</feature>
<protein>
    <recommendedName>
        <fullName evidence="4">Secreted protein</fullName>
    </recommendedName>
</protein>
<sequence length="274" mass="29246">MLFTSFFTLALAAVSLAAPAPSPVDLDDRAVSFESIRVGLTVVINTYRTSPSSNNRANLCRIISGLTQAQRTRIQNLGFDLSRIQCPNIVDQLNTVQAGLGAAYQAYTQNQNARNTAALCAITSQLTAAQRSRIVALGINLSNVQCTQNVDQQLNAIAPGLATAYDALAAAPTVFANQLAYCQIATRLNAQQTSQLNALNLSGTTGLQCQDVIIQNRLNSNILAGFGDAYYAYLADNSTANQQALCTLTGQLSNAQKRRLLNNFGIDVTTFGCT</sequence>